<dbReference type="AlphaFoldDB" id="A0A834ZYU6"/>
<dbReference type="PANTHER" id="PTHR45287:SF4">
    <property type="entry name" value="OS03G0691500 PROTEIN"/>
    <property type="match status" value="1"/>
</dbReference>
<dbReference type="OrthoDB" id="685795at2759"/>
<organism evidence="3 4">
    <name type="scientific">Tetracentron sinense</name>
    <name type="common">Spur-leaf</name>
    <dbReference type="NCBI Taxonomy" id="13715"/>
    <lineage>
        <taxon>Eukaryota</taxon>
        <taxon>Viridiplantae</taxon>
        <taxon>Streptophyta</taxon>
        <taxon>Embryophyta</taxon>
        <taxon>Tracheophyta</taxon>
        <taxon>Spermatophyta</taxon>
        <taxon>Magnoliopsida</taxon>
        <taxon>Trochodendrales</taxon>
        <taxon>Trochodendraceae</taxon>
        <taxon>Tetracentron</taxon>
    </lineage>
</organism>
<evidence type="ECO:0000256" key="1">
    <source>
        <dbReference type="SAM" id="Coils"/>
    </source>
</evidence>
<feature type="region of interest" description="Disordered" evidence="2">
    <location>
        <begin position="925"/>
        <end position="947"/>
    </location>
</feature>
<dbReference type="EMBL" id="JABCRI010000002">
    <property type="protein sequence ID" value="KAF8411366.1"/>
    <property type="molecule type" value="Genomic_DNA"/>
</dbReference>
<dbReference type="PANTHER" id="PTHR45287">
    <property type="entry name" value="OS03G0691500 PROTEIN"/>
    <property type="match status" value="1"/>
</dbReference>
<reference evidence="3 4" key="1">
    <citation type="submission" date="2020-04" db="EMBL/GenBank/DDBJ databases">
        <title>Plant Genome Project.</title>
        <authorList>
            <person name="Zhang R.-G."/>
        </authorList>
    </citation>
    <scope>NUCLEOTIDE SEQUENCE [LARGE SCALE GENOMIC DNA]</scope>
    <source>
        <strain evidence="3">YNK0</strain>
        <tissue evidence="3">Leaf</tissue>
    </source>
</reference>
<keyword evidence="1" id="KW-0175">Coiled coil</keyword>
<name>A0A834ZYU6_TETSI</name>
<feature type="coiled-coil region" evidence="1">
    <location>
        <begin position="392"/>
        <end position="426"/>
    </location>
</feature>
<keyword evidence="4" id="KW-1185">Reference proteome</keyword>
<comment type="caution">
    <text evidence="3">The sequence shown here is derived from an EMBL/GenBank/DDBJ whole genome shotgun (WGS) entry which is preliminary data.</text>
</comment>
<gene>
    <name evidence="3" type="ORF">HHK36_003915</name>
</gene>
<evidence type="ECO:0000256" key="2">
    <source>
        <dbReference type="SAM" id="MobiDB-lite"/>
    </source>
</evidence>
<dbReference type="OMA" id="FELQIWR"/>
<sequence>MEMDGVYKELDEIKAEMEKLKAEYQIKKELSENLRKAHNEQLVKIHEANLKIEKHVQELSANAEEISSAKQMCEGLKFNLREKESVLRHLSSANDKLRADCGEKLQKLEGENRELVLALDEANSRTRDQEQKILVYKKEIEGLKGLLSVSQKKCSEAEQRARAPKELRQRDDMLMKLEEEKRKVEDQLKWKKEQFDHLEEAYKKLQDQFRASKKEWELEKSTLLDEICSLQTSLDSQTRISEGLQSRLQMCNQALAHEESRREILEIQMLESRTCYENVFVEFEEARSKLGSLTDRRDEEIAALRNSLGTKETLSKEMEFRIEHLEQENQELRQSLKEYQEAQIYKAGATSSQTKQRNKLKNLEHAHKECSAILKAREAEWSSQMEKMTGDLNDCRSELKCKDTKIQELQMELEDCHSSLMQLKLQNEEINVMIIVLKLGFSESRSKLSKLQDEIALRNKDREERIALLIKQLEMKDIALVKFHADIEQEHEKAASFMRRVESFDFIEQQHILMQKEFEKYKEMMEESSGCQLRLKEQASRMENVLKEDLAKVSEALDKANAELAEKICEVSEIEFELHRWKYVAERLKISIDENLETRNEMEASLLEQVVIEQIHKEEKESLLLIVEEKDKKIGDLHQQIVSLEQELTRRETETSTTERVETAKALEEKVSFPRMTEEKDKSIDSLQKEIDWLEQEPTRRELEDAILAQIKAEQEKERLLQVLEERDHCIKDLQQLTLSLEQGSTRAVNISNISELTEKQAEIDVLREAWEKITTTEVLAEIEIQEKNLVIVELEEEIGNLLHKLEYQEKSLSSSKQQTEQLEAVLEAKQLEIEKAMALLGNNMRASEGLIKELDSEKRVLLGNVVKLSSEREDLMYYFGGLCDRSGEFSGKDMELMGILGKMVQNFTGGNELGVDLKGDDELYDSSRENRNTTLPTSKKVEASLDNRSPLKELNNW</sequence>
<feature type="coiled-coil region" evidence="1">
    <location>
        <begin position="3"/>
        <end position="40"/>
    </location>
</feature>
<dbReference type="Proteomes" id="UP000655225">
    <property type="component" value="Unassembled WGS sequence"/>
</dbReference>
<feature type="coiled-coil region" evidence="1">
    <location>
        <begin position="627"/>
        <end position="697"/>
    </location>
</feature>
<evidence type="ECO:0000313" key="4">
    <source>
        <dbReference type="Proteomes" id="UP000655225"/>
    </source>
</evidence>
<proteinExistence type="predicted"/>
<feature type="coiled-coil region" evidence="1">
    <location>
        <begin position="315"/>
        <end position="345"/>
    </location>
</feature>
<feature type="coiled-coil region" evidence="1">
    <location>
        <begin position="167"/>
        <end position="215"/>
    </location>
</feature>
<dbReference type="InterPro" id="IPR040262">
    <property type="entry name" value="At4g38062-like"/>
</dbReference>
<feature type="coiled-coil region" evidence="1">
    <location>
        <begin position="80"/>
        <end position="139"/>
    </location>
</feature>
<evidence type="ECO:0000313" key="3">
    <source>
        <dbReference type="EMBL" id="KAF8411366.1"/>
    </source>
</evidence>
<protein>
    <submittedName>
        <fullName evidence="3">Uncharacterized protein</fullName>
    </submittedName>
</protein>
<feature type="coiled-coil region" evidence="1">
    <location>
        <begin position="785"/>
        <end position="840"/>
    </location>
</feature>
<feature type="coiled-coil region" evidence="1">
    <location>
        <begin position="543"/>
        <end position="577"/>
    </location>
</feature>
<accession>A0A834ZYU6</accession>